<sequence>MESHGSLESHISAWGLSNSITVQMTLRAAIELNVFNIIAKSGRGAHLTSKEIVSQISTTNPNLAVENLERILRLLSVHSLLTTSQISDPNDQTRQETGYGLTKETLCLVPNEDGVSFVPLVMWGSEMHYIKSLYMLKYTVLEPESSPFYKAHGEGLYEYMSKKPDVSQCL</sequence>
<reference evidence="5 6" key="1">
    <citation type="journal article" date="2023" name="G3 (Bethesda)">
        <title>A chromosome-length genome assembly and annotation of blackberry (Rubus argutus, cv. 'Hillquist').</title>
        <authorList>
            <person name="Bruna T."/>
            <person name="Aryal R."/>
            <person name="Dudchenko O."/>
            <person name="Sargent D.J."/>
            <person name="Mead D."/>
            <person name="Buti M."/>
            <person name="Cavallini A."/>
            <person name="Hytonen T."/>
            <person name="Andres J."/>
            <person name="Pham M."/>
            <person name="Weisz D."/>
            <person name="Mascagni F."/>
            <person name="Usai G."/>
            <person name="Natali L."/>
            <person name="Bassil N."/>
            <person name="Fernandez G.E."/>
            <person name="Lomsadze A."/>
            <person name="Armour M."/>
            <person name="Olukolu B."/>
            <person name="Poorten T."/>
            <person name="Britton C."/>
            <person name="Davik J."/>
            <person name="Ashrafi H."/>
            <person name="Aiden E.L."/>
            <person name="Borodovsky M."/>
            <person name="Worthington M."/>
        </authorList>
    </citation>
    <scope>NUCLEOTIDE SEQUENCE [LARGE SCALE GENOMIC DNA]</scope>
    <source>
        <strain evidence="5">PI 553951</strain>
    </source>
</reference>
<evidence type="ECO:0000256" key="3">
    <source>
        <dbReference type="ARBA" id="ARBA00022691"/>
    </source>
</evidence>
<comment type="caution">
    <text evidence="5">The sequence shown here is derived from an EMBL/GenBank/DDBJ whole genome shotgun (WGS) entry which is preliminary data.</text>
</comment>
<proteinExistence type="predicted"/>
<dbReference type="GO" id="GO:0008168">
    <property type="term" value="F:methyltransferase activity"/>
    <property type="evidence" value="ECO:0007669"/>
    <property type="project" value="UniProtKB-KW"/>
</dbReference>
<dbReference type="Proteomes" id="UP001457282">
    <property type="component" value="Unassembled WGS sequence"/>
</dbReference>
<evidence type="ECO:0000313" key="5">
    <source>
        <dbReference type="EMBL" id="KAK9936818.1"/>
    </source>
</evidence>
<keyword evidence="3" id="KW-0949">S-adenosyl-L-methionine</keyword>
<name>A0AAW1XJ44_RUBAR</name>
<feature type="domain" description="O-methyltransferase dimerisation" evidence="4">
    <location>
        <begin position="14"/>
        <end position="103"/>
    </location>
</feature>
<dbReference type="GO" id="GO:0032259">
    <property type="term" value="P:methylation"/>
    <property type="evidence" value="ECO:0007669"/>
    <property type="project" value="UniProtKB-KW"/>
</dbReference>
<accession>A0AAW1XJ44</accession>
<keyword evidence="1" id="KW-0489">Methyltransferase</keyword>
<evidence type="ECO:0000256" key="2">
    <source>
        <dbReference type="ARBA" id="ARBA00022679"/>
    </source>
</evidence>
<dbReference type="InterPro" id="IPR036388">
    <property type="entry name" value="WH-like_DNA-bd_sf"/>
</dbReference>
<dbReference type="AlphaFoldDB" id="A0AAW1XJ44"/>
<dbReference type="EMBL" id="JBEDUW010000003">
    <property type="protein sequence ID" value="KAK9936818.1"/>
    <property type="molecule type" value="Genomic_DNA"/>
</dbReference>
<dbReference type="SUPFAM" id="SSF46785">
    <property type="entry name" value="Winged helix' DNA-binding domain"/>
    <property type="match status" value="1"/>
</dbReference>
<dbReference type="Gene3D" id="1.10.10.10">
    <property type="entry name" value="Winged helix-like DNA-binding domain superfamily/Winged helix DNA-binding domain"/>
    <property type="match status" value="1"/>
</dbReference>
<keyword evidence="6" id="KW-1185">Reference proteome</keyword>
<gene>
    <name evidence="5" type="ORF">M0R45_013641</name>
</gene>
<evidence type="ECO:0000313" key="6">
    <source>
        <dbReference type="Proteomes" id="UP001457282"/>
    </source>
</evidence>
<protein>
    <recommendedName>
        <fullName evidence="4">O-methyltransferase dimerisation domain-containing protein</fullName>
    </recommendedName>
</protein>
<dbReference type="PANTHER" id="PTHR11746">
    <property type="entry name" value="O-METHYLTRANSFERASE"/>
    <property type="match status" value="1"/>
</dbReference>
<organism evidence="5 6">
    <name type="scientific">Rubus argutus</name>
    <name type="common">Southern blackberry</name>
    <dbReference type="NCBI Taxonomy" id="59490"/>
    <lineage>
        <taxon>Eukaryota</taxon>
        <taxon>Viridiplantae</taxon>
        <taxon>Streptophyta</taxon>
        <taxon>Embryophyta</taxon>
        <taxon>Tracheophyta</taxon>
        <taxon>Spermatophyta</taxon>
        <taxon>Magnoliopsida</taxon>
        <taxon>eudicotyledons</taxon>
        <taxon>Gunneridae</taxon>
        <taxon>Pentapetalae</taxon>
        <taxon>rosids</taxon>
        <taxon>fabids</taxon>
        <taxon>Rosales</taxon>
        <taxon>Rosaceae</taxon>
        <taxon>Rosoideae</taxon>
        <taxon>Rosoideae incertae sedis</taxon>
        <taxon>Rubus</taxon>
    </lineage>
</organism>
<evidence type="ECO:0000256" key="1">
    <source>
        <dbReference type="ARBA" id="ARBA00022603"/>
    </source>
</evidence>
<dbReference type="InterPro" id="IPR036390">
    <property type="entry name" value="WH_DNA-bd_sf"/>
</dbReference>
<dbReference type="PROSITE" id="PS51683">
    <property type="entry name" value="SAM_OMT_II"/>
    <property type="match status" value="1"/>
</dbReference>
<evidence type="ECO:0000259" key="4">
    <source>
        <dbReference type="Pfam" id="PF08100"/>
    </source>
</evidence>
<dbReference type="Pfam" id="PF08100">
    <property type="entry name" value="Dimerisation"/>
    <property type="match status" value="1"/>
</dbReference>
<keyword evidence="2" id="KW-0808">Transferase</keyword>
<dbReference type="InterPro" id="IPR012967">
    <property type="entry name" value="COMT_dimerisation"/>
</dbReference>
<dbReference type="FunFam" id="1.10.10.10:FF:000357">
    <property type="entry name" value="Caffeic acid 3-O-methyltransferase"/>
    <property type="match status" value="1"/>
</dbReference>
<dbReference type="GO" id="GO:0046983">
    <property type="term" value="F:protein dimerization activity"/>
    <property type="evidence" value="ECO:0007669"/>
    <property type="project" value="InterPro"/>
</dbReference>
<dbReference type="InterPro" id="IPR016461">
    <property type="entry name" value="COMT-like"/>
</dbReference>